<dbReference type="InterPro" id="IPR022257">
    <property type="entry name" value="PHM7_ext"/>
</dbReference>
<proteinExistence type="inferred from homology"/>
<keyword evidence="5 8" id="KW-1133">Transmembrane helix</keyword>
<feature type="region of interest" description="Disordered" evidence="7">
    <location>
        <begin position="216"/>
        <end position="235"/>
    </location>
</feature>
<dbReference type="Pfam" id="PF13967">
    <property type="entry name" value="RSN1_TM"/>
    <property type="match status" value="1"/>
</dbReference>
<name>A0A9P7YH50_9HELO</name>
<feature type="compositionally biased region" description="Basic and acidic residues" evidence="7">
    <location>
        <begin position="221"/>
        <end position="230"/>
    </location>
</feature>
<feature type="transmembrane region" description="Helical" evidence="8">
    <location>
        <begin position="486"/>
        <end position="513"/>
    </location>
</feature>
<dbReference type="InterPro" id="IPR032880">
    <property type="entry name" value="CSC1/OSCA1-like_N"/>
</dbReference>
<keyword evidence="4 8" id="KW-0812">Transmembrane</keyword>
<dbReference type="InterPro" id="IPR027815">
    <property type="entry name" value="CSC1/OSCA1-like_cyt"/>
</dbReference>
<feature type="transmembrane region" description="Helical" evidence="8">
    <location>
        <begin position="630"/>
        <end position="649"/>
    </location>
</feature>
<evidence type="ECO:0000259" key="10">
    <source>
        <dbReference type="Pfam" id="PF12621"/>
    </source>
</evidence>
<feature type="region of interest" description="Disordered" evidence="7">
    <location>
        <begin position="689"/>
        <end position="711"/>
    </location>
</feature>
<comment type="similarity">
    <text evidence="2">Belongs to the CSC1 (TC 1.A.17) family.</text>
</comment>
<sequence length="779" mass="88889">MSGPQKQRTKPPPNNHWDWITSMFKVEDEELIEKCGLDAFLFLRYQRTMLLIFTPMTFVNLPILLPVNYLGAQRAGQSKHSKSVSVSGLDKFAWGHVDEWHATMYWAHCMVAIANIIYVCSVIFFELRNFVRLRQAYLRSAVYMPEGSAATLLLYGIPKEKLTPRALLDHFRGLRARNVQINQDFGELNKKISKRNTIFRKLEVAETTLIRLATKAHKKNSGKESTREDPSQPAWQKYLKDNDRPKLHVSRHHWILACFGPKVDAIHWYRTELARLNIQIERDQEHTETFPLIRSAFIQFEDQAGAREAYTQPSEHFAERALEIVPSDVLWRNLDISIWGRWMREAVVICCVLSIILLWSFPISWIAKIANLPALVNRDKRSGEQESYFVRNIILPVSAAVLPVLILPLVFLIIPWIFDWLAEFSGCTTGKARQLAIQNYYFAFLFFQSVLLVVFPGGMAGLMSAIESKSLALRLAKEIPMAATYFFSYFIMQALSASSSSLLNIPGLISVLLLPKCNKTPRQKWEASTQPSYVSWGISFPLYTNFACIGLVYSTIAPLIIPFVIMTFVALWITQRYIILYIIRLRPDTGGLIYLRAINHTFTGLYVMELLLAANFHLKYSPYSLHACKIQTVIMVVTIPLTALYHVHLNRRFGPLVRHLAAEHPHETVLRDQEVGQCTYLPQLGFDQGTFGRKSKRPQLDSEKPKASGMTRTLGHLHPAIKAKTPTVWIPFDDLGISNDEIERTKEFGTISISNSGATLDEKGNVFCSTDPPDYSEDE</sequence>
<evidence type="ECO:0000313" key="13">
    <source>
        <dbReference type="EMBL" id="KAG9233689.1"/>
    </source>
</evidence>
<comment type="caution">
    <text evidence="13">The sequence shown here is derived from an EMBL/GenBank/DDBJ whole genome shotgun (WGS) entry which is preliminary data.</text>
</comment>
<organism evidence="13 14">
    <name type="scientific">Amylocarpus encephaloides</name>
    <dbReference type="NCBI Taxonomy" id="45428"/>
    <lineage>
        <taxon>Eukaryota</taxon>
        <taxon>Fungi</taxon>
        <taxon>Dikarya</taxon>
        <taxon>Ascomycota</taxon>
        <taxon>Pezizomycotina</taxon>
        <taxon>Leotiomycetes</taxon>
        <taxon>Helotiales</taxon>
        <taxon>Helotiales incertae sedis</taxon>
        <taxon>Amylocarpus</taxon>
    </lineage>
</organism>
<evidence type="ECO:0000256" key="2">
    <source>
        <dbReference type="ARBA" id="ARBA00007779"/>
    </source>
</evidence>
<dbReference type="PANTHER" id="PTHR13018">
    <property type="entry name" value="PROBABLE MEMBRANE PROTEIN DUF221-RELATED"/>
    <property type="match status" value="1"/>
</dbReference>
<evidence type="ECO:0000256" key="5">
    <source>
        <dbReference type="ARBA" id="ARBA00022989"/>
    </source>
</evidence>
<gene>
    <name evidence="13" type="ORF">BJ875DRAFT_37147</name>
</gene>
<dbReference type="EMBL" id="MU251490">
    <property type="protein sequence ID" value="KAG9233689.1"/>
    <property type="molecule type" value="Genomic_DNA"/>
</dbReference>
<feature type="transmembrane region" description="Helical" evidence="8">
    <location>
        <begin position="50"/>
        <end position="71"/>
    </location>
</feature>
<comment type="subcellular location">
    <subcellularLocation>
        <location evidence="1">Membrane</location>
        <topology evidence="1">Multi-pass membrane protein</topology>
    </subcellularLocation>
</comment>
<feature type="transmembrane region" description="Helical" evidence="8">
    <location>
        <begin position="559"/>
        <end position="583"/>
    </location>
</feature>
<dbReference type="PANTHER" id="PTHR13018:SF20">
    <property type="entry name" value="SPORULATION-SPECIFIC PROTEIN 75"/>
    <property type="match status" value="1"/>
</dbReference>
<feature type="domain" description="CSC1/OSCA1-like cytosolic" evidence="12">
    <location>
        <begin position="150"/>
        <end position="333"/>
    </location>
</feature>
<dbReference type="GO" id="GO:0005227">
    <property type="term" value="F:calcium-activated cation channel activity"/>
    <property type="evidence" value="ECO:0007669"/>
    <property type="project" value="InterPro"/>
</dbReference>
<feature type="transmembrane region" description="Helical" evidence="8">
    <location>
        <begin position="105"/>
        <end position="125"/>
    </location>
</feature>
<dbReference type="GO" id="GO:0005886">
    <property type="term" value="C:plasma membrane"/>
    <property type="evidence" value="ECO:0007669"/>
    <property type="project" value="TreeGrafter"/>
</dbReference>
<dbReference type="Pfam" id="PF02714">
    <property type="entry name" value="RSN1_7TM"/>
    <property type="match status" value="1"/>
</dbReference>
<evidence type="ECO:0000256" key="7">
    <source>
        <dbReference type="SAM" id="MobiDB-lite"/>
    </source>
</evidence>
<protein>
    <recommendedName>
        <fullName evidence="15">DUF221-domain-containing protein</fullName>
    </recommendedName>
</protein>
<feature type="transmembrane region" description="Helical" evidence="8">
    <location>
        <begin position="595"/>
        <end position="618"/>
    </location>
</feature>
<feature type="domain" description="CSC1/OSCA1-like 7TM region" evidence="9">
    <location>
        <begin position="344"/>
        <end position="614"/>
    </location>
</feature>
<dbReference type="Pfam" id="PF12621">
    <property type="entry name" value="PHM7_ext"/>
    <property type="match status" value="1"/>
</dbReference>
<keyword evidence="6 8" id="KW-0472">Membrane</keyword>
<accession>A0A9P7YH50</accession>
<dbReference type="AlphaFoldDB" id="A0A9P7YH50"/>
<dbReference type="Pfam" id="PF14703">
    <property type="entry name" value="PHM7_cyt"/>
    <property type="match status" value="1"/>
</dbReference>
<keyword evidence="3" id="KW-0813">Transport</keyword>
<evidence type="ECO:0000256" key="6">
    <source>
        <dbReference type="ARBA" id="ARBA00023136"/>
    </source>
</evidence>
<keyword evidence="14" id="KW-1185">Reference proteome</keyword>
<feature type="transmembrane region" description="Helical" evidence="8">
    <location>
        <begin position="346"/>
        <end position="367"/>
    </location>
</feature>
<evidence type="ECO:0000256" key="1">
    <source>
        <dbReference type="ARBA" id="ARBA00004141"/>
    </source>
</evidence>
<dbReference type="OrthoDB" id="1076608at2759"/>
<evidence type="ECO:0000256" key="4">
    <source>
        <dbReference type="ARBA" id="ARBA00022692"/>
    </source>
</evidence>
<feature type="domain" description="10TM putative phosphate transporter extracellular tail" evidence="10">
    <location>
        <begin position="714"/>
        <end position="774"/>
    </location>
</feature>
<evidence type="ECO:0008006" key="15">
    <source>
        <dbReference type="Google" id="ProtNLM"/>
    </source>
</evidence>
<dbReference type="InterPro" id="IPR003864">
    <property type="entry name" value="CSC1/OSCA1-like_7TM"/>
</dbReference>
<reference evidence="13" key="1">
    <citation type="journal article" date="2021" name="IMA Fungus">
        <title>Genomic characterization of three marine fungi, including Emericellopsis atlantica sp. nov. with signatures of a generalist lifestyle and marine biomass degradation.</title>
        <authorList>
            <person name="Hagestad O.C."/>
            <person name="Hou L."/>
            <person name="Andersen J.H."/>
            <person name="Hansen E.H."/>
            <person name="Altermark B."/>
            <person name="Li C."/>
            <person name="Kuhnert E."/>
            <person name="Cox R.J."/>
            <person name="Crous P.W."/>
            <person name="Spatafora J.W."/>
            <person name="Lail K."/>
            <person name="Amirebrahimi M."/>
            <person name="Lipzen A."/>
            <person name="Pangilinan J."/>
            <person name="Andreopoulos W."/>
            <person name="Hayes R.D."/>
            <person name="Ng V."/>
            <person name="Grigoriev I.V."/>
            <person name="Jackson S.A."/>
            <person name="Sutton T.D.S."/>
            <person name="Dobson A.D.W."/>
            <person name="Rama T."/>
        </authorList>
    </citation>
    <scope>NUCLEOTIDE SEQUENCE</scope>
    <source>
        <strain evidence="13">TRa018bII</strain>
    </source>
</reference>
<feature type="domain" description="CSC1/OSCA1-like N-terminal transmembrane" evidence="11">
    <location>
        <begin position="5"/>
        <end position="126"/>
    </location>
</feature>
<dbReference type="InterPro" id="IPR045122">
    <property type="entry name" value="Csc1-like"/>
</dbReference>
<feature type="transmembrane region" description="Helical" evidence="8">
    <location>
        <begin position="393"/>
        <end position="418"/>
    </location>
</feature>
<evidence type="ECO:0000259" key="9">
    <source>
        <dbReference type="Pfam" id="PF02714"/>
    </source>
</evidence>
<feature type="transmembrane region" description="Helical" evidence="8">
    <location>
        <begin position="533"/>
        <end position="553"/>
    </location>
</feature>
<evidence type="ECO:0000256" key="3">
    <source>
        <dbReference type="ARBA" id="ARBA00022448"/>
    </source>
</evidence>
<feature type="transmembrane region" description="Helical" evidence="8">
    <location>
        <begin position="439"/>
        <end position="466"/>
    </location>
</feature>
<dbReference type="Proteomes" id="UP000824998">
    <property type="component" value="Unassembled WGS sequence"/>
</dbReference>
<evidence type="ECO:0000259" key="12">
    <source>
        <dbReference type="Pfam" id="PF14703"/>
    </source>
</evidence>
<evidence type="ECO:0000313" key="14">
    <source>
        <dbReference type="Proteomes" id="UP000824998"/>
    </source>
</evidence>
<evidence type="ECO:0000256" key="8">
    <source>
        <dbReference type="SAM" id="Phobius"/>
    </source>
</evidence>
<evidence type="ECO:0000259" key="11">
    <source>
        <dbReference type="Pfam" id="PF13967"/>
    </source>
</evidence>